<sequence length="369" mass="41743">MVSQWGEDEEQTEAVEMCSRKVVMQKQCIRCHRFTTLANTHRKTAFLSNKSDLAARWGLLHSIRRGFQPRKVARSSKRLAPVPEVDAVGTGGFSCLIRPLGFTVMVTACSFGVAAIWQYESLRKIVQQANCKKNERIDHFGKAGSFRQRMNRWWTSVSPGRKVVVSIIAANTFVFLMWRVRSLQPFMLKWFTSNPMSAAPCTSMLLSSFSHYSLMHLFVNMYVLWSFAPTITQLLGPEQFTAMYLSAGVVSAFASYIHRVAIRSLIPSVGASGSIIAVLGAVCYFYPNAHLSIALIGDIIPHSFSASSAMYGMITFDALGVLLRWRFFDHAAHLGGIFFGIWYLAYGHQLIWKNREPFMKFWHDLRGRP</sequence>
<keyword evidence="6" id="KW-0378">Hydrolase</keyword>
<name>A0AAD9KML6_RIDPI</name>
<evidence type="ECO:0000313" key="11">
    <source>
        <dbReference type="EMBL" id="KAK2174132.1"/>
    </source>
</evidence>
<dbReference type="Proteomes" id="UP001209878">
    <property type="component" value="Unassembled WGS sequence"/>
</dbReference>
<dbReference type="EMBL" id="JAODUO010000825">
    <property type="protein sequence ID" value="KAK2174132.1"/>
    <property type="molecule type" value="Genomic_DNA"/>
</dbReference>
<evidence type="ECO:0000256" key="4">
    <source>
        <dbReference type="ARBA" id="ARBA00013039"/>
    </source>
</evidence>
<dbReference type="Gene3D" id="1.20.1540.10">
    <property type="entry name" value="Rhomboid-like"/>
    <property type="match status" value="1"/>
</dbReference>
<evidence type="ECO:0000256" key="8">
    <source>
        <dbReference type="ARBA" id="ARBA00023136"/>
    </source>
</evidence>
<dbReference type="AlphaFoldDB" id="A0AAD9KML6"/>
<gene>
    <name evidence="11" type="ORF">NP493_826g01006</name>
</gene>
<feature type="domain" description="Peptidase S54 rhomboid" evidence="10">
    <location>
        <begin position="204"/>
        <end position="347"/>
    </location>
</feature>
<dbReference type="GO" id="GO:0016020">
    <property type="term" value="C:membrane"/>
    <property type="evidence" value="ECO:0007669"/>
    <property type="project" value="UniProtKB-SubCell"/>
</dbReference>
<comment type="caution">
    <text evidence="11">The sequence shown here is derived from an EMBL/GenBank/DDBJ whole genome shotgun (WGS) entry which is preliminary data.</text>
</comment>
<keyword evidence="12" id="KW-1185">Reference proteome</keyword>
<reference evidence="11" key="1">
    <citation type="journal article" date="2023" name="Mol. Biol. Evol.">
        <title>Third-Generation Sequencing Reveals the Adaptive Role of the Epigenome in Three Deep-Sea Polychaetes.</title>
        <authorList>
            <person name="Perez M."/>
            <person name="Aroh O."/>
            <person name="Sun Y."/>
            <person name="Lan Y."/>
            <person name="Juniper S.K."/>
            <person name="Young C.R."/>
            <person name="Angers B."/>
            <person name="Qian P.Y."/>
        </authorList>
    </citation>
    <scope>NUCLEOTIDE SEQUENCE</scope>
    <source>
        <strain evidence="11">R07B-5</strain>
    </source>
</reference>
<evidence type="ECO:0000256" key="1">
    <source>
        <dbReference type="ARBA" id="ARBA00000156"/>
    </source>
</evidence>
<feature type="transmembrane region" description="Helical" evidence="9">
    <location>
        <begin position="334"/>
        <end position="352"/>
    </location>
</feature>
<feature type="transmembrane region" description="Helical" evidence="9">
    <location>
        <begin position="241"/>
        <end position="258"/>
    </location>
</feature>
<evidence type="ECO:0000256" key="3">
    <source>
        <dbReference type="ARBA" id="ARBA00009045"/>
    </source>
</evidence>
<dbReference type="Pfam" id="PF01694">
    <property type="entry name" value="Rhomboid"/>
    <property type="match status" value="1"/>
</dbReference>
<keyword evidence="7 9" id="KW-1133">Transmembrane helix</keyword>
<feature type="transmembrane region" description="Helical" evidence="9">
    <location>
        <begin position="214"/>
        <end position="235"/>
    </location>
</feature>
<protein>
    <recommendedName>
        <fullName evidence="4">rhomboid protease</fullName>
        <ecNumber evidence="4">3.4.21.105</ecNumber>
    </recommendedName>
</protein>
<keyword evidence="8 9" id="KW-0472">Membrane</keyword>
<comment type="catalytic activity">
    <reaction evidence="1">
        <text>Cleaves type-1 transmembrane domains using a catalytic dyad composed of serine and histidine that are contributed by different transmembrane domains.</text>
        <dbReference type="EC" id="3.4.21.105"/>
    </reaction>
</comment>
<feature type="transmembrane region" description="Helical" evidence="9">
    <location>
        <begin position="100"/>
        <end position="119"/>
    </location>
</feature>
<dbReference type="EC" id="3.4.21.105" evidence="4"/>
<comment type="subcellular location">
    <subcellularLocation>
        <location evidence="2">Membrane</location>
        <topology evidence="2">Multi-pass membrane protein</topology>
    </subcellularLocation>
</comment>
<dbReference type="FunFam" id="1.20.1540.10:FF:000012">
    <property type="entry name" value="Rhomboid family protein"/>
    <property type="match status" value="1"/>
</dbReference>
<organism evidence="11 12">
    <name type="scientific">Ridgeia piscesae</name>
    <name type="common">Tubeworm</name>
    <dbReference type="NCBI Taxonomy" id="27915"/>
    <lineage>
        <taxon>Eukaryota</taxon>
        <taxon>Metazoa</taxon>
        <taxon>Spiralia</taxon>
        <taxon>Lophotrochozoa</taxon>
        <taxon>Annelida</taxon>
        <taxon>Polychaeta</taxon>
        <taxon>Sedentaria</taxon>
        <taxon>Canalipalpata</taxon>
        <taxon>Sabellida</taxon>
        <taxon>Siboglinidae</taxon>
        <taxon>Ridgeia</taxon>
    </lineage>
</organism>
<comment type="similarity">
    <text evidence="3">Belongs to the peptidase S54 family.</text>
</comment>
<dbReference type="InterPro" id="IPR035952">
    <property type="entry name" value="Rhomboid-like_sf"/>
</dbReference>
<accession>A0AAD9KML6</accession>
<dbReference type="GO" id="GO:0004252">
    <property type="term" value="F:serine-type endopeptidase activity"/>
    <property type="evidence" value="ECO:0007669"/>
    <property type="project" value="InterPro"/>
</dbReference>
<evidence type="ECO:0000256" key="9">
    <source>
        <dbReference type="SAM" id="Phobius"/>
    </source>
</evidence>
<evidence type="ECO:0000256" key="2">
    <source>
        <dbReference type="ARBA" id="ARBA00004141"/>
    </source>
</evidence>
<dbReference type="GO" id="GO:0006465">
    <property type="term" value="P:signal peptide processing"/>
    <property type="evidence" value="ECO:0007669"/>
    <property type="project" value="TreeGrafter"/>
</dbReference>
<proteinExistence type="inferred from homology"/>
<evidence type="ECO:0000256" key="7">
    <source>
        <dbReference type="ARBA" id="ARBA00022989"/>
    </source>
</evidence>
<feature type="transmembrane region" description="Helical" evidence="9">
    <location>
        <begin position="299"/>
        <end position="322"/>
    </location>
</feature>
<evidence type="ECO:0000256" key="5">
    <source>
        <dbReference type="ARBA" id="ARBA00022692"/>
    </source>
</evidence>
<dbReference type="PANTHER" id="PTHR43731">
    <property type="entry name" value="RHOMBOID PROTEASE"/>
    <property type="match status" value="1"/>
</dbReference>
<evidence type="ECO:0000256" key="6">
    <source>
        <dbReference type="ARBA" id="ARBA00022801"/>
    </source>
</evidence>
<dbReference type="PANTHER" id="PTHR43731:SF14">
    <property type="entry name" value="PRESENILIN-ASSOCIATED RHOMBOID-LIKE PROTEIN, MITOCHONDRIAL"/>
    <property type="match status" value="1"/>
</dbReference>
<dbReference type="SUPFAM" id="SSF144091">
    <property type="entry name" value="Rhomboid-like"/>
    <property type="match status" value="1"/>
</dbReference>
<dbReference type="InterPro" id="IPR050925">
    <property type="entry name" value="Rhomboid_protease_S54"/>
</dbReference>
<dbReference type="InterPro" id="IPR022764">
    <property type="entry name" value="Peptidase_S54_rhomboid_dom"/>
</dbReference>
<keyword evidence="5 9" id="KW-0812">Transmembrane</keyword>
<feature type="transmembrane region" description="Helical" evidence="9">
    <location>
        <begin position="163"/>
        <end position="180"/>
    </location>
</feature>
<evidence type="ECO:0000259" key="10">
    <source>
        <dbReference type="Pfam" id="PF01694"/>
    </source>
</evidence>
<evidence type="ECO:0000313" key="12">
    <source>
        <dbReference type="Proteomes" id="UP001209878"/>
    </source>
</evidence>
<feature type="transmembrane region" description="Helical" evidence="9">
    <location>
        <begin position="265"/>
        <end position="287"/>
    </location>
</feature>